<dbReference type="OrthoDB" id="9806250at2"/>
<organism evidence="1 2">
    <name type="scientific">Nitrospira defluvii</name>
    <dbReference type="NCBI Taxonomy" id="330214"/>
    <lineage>
        <taxon>Bacteria</taxon>
        <taxon>Pseudomonadati</taxon>
        <taxon>Nitrospirota</taxon>
        <taxon>Nitrospiria</taxon>
        <taxon>Nitrospirales</taxon>
        <taxon>Nitrospiraceae</taxon>
        <taxon>Nitrospira</taxon>
    </lineage>
</organism>
<dbReference type="HOGENOM" id="CLU_057321_0_0_0"/>
<protein>
    <recommendedName>
        <fullName evidence="3">DUF481 domain-containing protein</fullName>
    </recommendedName>
</protein>
<dbReference type="KEGG" id="nde:NIDE3614"/>
<dbReference type="eggNOG" id="COG3137">
    <property type="taxonomic scope" value="Bacteria"/>
</dbReference>
<dbReference type="Pfam" id="PF04338">
    <property type="entry name" value="DUF481"/>
    <property type="match status" value="1"/>
</dbReference>
<sequence length="341" mass="38367">MHRNIISRPLLWQWTVFILSLCLTLPSRADEVHLLNGDRLTGTILKMEERVLTLQTDYGGEVKIDWGKVESLKSDGTLKILVPGESHDVLRDFLYGAQALRETRELGPESPVPLADITAINLEPLRLTGTVTVGGNSTSGNSSTKAFNSAARLTIQAYRQRLLLEGKYNYGQAGELVTARNSLASVKHNYFLSKQIFIESFGMLEKDTLQNLQLRSTIGSGLGYQFYESARTTLSLSLGLAHVSEHFTNSPNTQTPSGRWSLRWEHAVWPDRVKVFHRHEGFYDVNAGNAFRINADQGVRITVYKNLFFNVEYDLRLNTQPAPGREKLDESLIFGVGYEFK</sequence>
<dbReference type="EMBL" id="FP929003">
    <property type="protein sequence ID" value="CBK43293.1"/>
    <property type="molecule type" value="Genomic_DNA"/>
</dbReference>
<name>D8PJ56_9BACT</name>
<evidence type="ECO:0000313" key="2">
    <source>
        <dbReference type="Proteomes" id="UP000001660"/>
    </source>
</evidence>
<dbReference type="AlphaFoldDB" id="D8PJ56"/>
<evidence type="ECO:0008006" key="3">
    <source>
        <dbReference type="Google" id="ProtNLM"/>
    </source>
</evidence>
<dbReference type="Proteomes" id="UP000001660">
    <property type="component" value="Chromosome"/>
</dbReference>
<keyword evidence="2" id="KW-1185">Reference proteome</keyword>
<reference evidence="1 2" key="1">
    <citation type="journal article" date="2010" name="Proc. Natl. Acad. Sci. U.S.A.">
        <title>A Nitrospira metagenome illuminates the physiology and evolution of globally important nitrite-oxidizing bacteria.</title>
        <authorList>
            <person name="Lucker S."/>
            <person name="Wagner M."/>
            <person name="Maixner F."/>
            <person name="Pelletier E."/>
            <person name="Koch H."/>
            <person name="Vacherie B."/>
            <person name="Rattei T."/>
            <person name="Sinninghe Damste J."/>
            <person name="Spieck E."/>
            <person name="Le Paslier D."/>
            <person name="Daims H."/>
        </authorList>
    </citation>
    <scope>NUCLEOTIDE SEQUENCE [LARGE SCALE GENOMIC DNA]</scope>
</reference>
<dbReference type="STRING" id="330214.NIDE3614"/>
<gene>
    <name evidence="1" type="ORF">NIDE3614</name>
</gene>
<proteinExistence type="predicted"/>
<dbReference type="InterPro" id="IPR007433">
    <property type="entry name" value="DUF481"/>
</dbReference>
<accession>D8PJ56</accession>
<evidence type="ECO:0000313" key="1">
    <source>
        <dbReference type="EMBL" id="CBK43293.1"/>
    </source>
</evidence>